<keyword evidence="4 5" id="KW-0694">RNA-binding</keyword>
<dbReference type="Gene3D" id="4.10.1060.10">
    <property type="entry name" value="Zinc finger, RanBP2-type"/>
    <property type="match status" value="1"/>
</dbReference>
<dbReference type="Proteomes" id="UP000002009">
    <property type="component" value="Chromosome 7"/>
</dbReference>
<evidence type="ECO:0000259" key="9">
    <source>
        <dbReference type="PROSITE" id="PS50102"/>
    </source>
</evidence>
<keyword evidence="3 7" id="KW-0862">Zinc</keyword>
<dbReference type="Gene3D" id="3.30.70.330">
    <property type="match status" value="2"/>
</dbReference>
<dbReference type="GO" id="GO:0003723">
    <property type="term" value="F:RNA binding"/>
    <property type="evidence" value="ECO:0007669"/>
    <property type="project" value="UniProtKB-UniRule"/>
</dbReference>
<dbReference type="PROSITE" id="PS50199">
    <property type="entry name" value="ZF_RANBP2_2"/>
    <property type="match status" value="1"/>
</dbReference>
<dbReference type="InterPro" id="IPR012677">
    <property type="entry name" value="Nucleotide-bd_a/b_plait_sf"/>
</dbReference>
<dbReference type="OrthoDB" id="76445at2759"/>
<dbReference type="AlphaFoldDB" id="C1E9S3"/>
<dbReference type="GO" id="GO:0008270">
    <property type="term" value="F:zinc ion binding"/>
    <property type="evidence" value="ECO:0007669"/>
    <property type="project" value="UniProtKB-KW"/>
</dbReference>
<dbReference type="PANTHER" id="PTHR48027">
    <property type="entry name" value="HETEROGENEOUS NUCLEAR RIBONUCLEOPROTEIN 87F-RELATED"/>
    <property type="match status" value="1"/>
</dbReference>
<evidence type="ECO:0000256" key="8">
    <source>
        <dbReference type="SAM" id="MobiDB-lite"/>
    </source>
</evidence>
<evidence type="ECO:0000256" key="7">
    <source>
        <dbReference type="PROSITE-ProRule" id="PRU00723"/>
    </source>
</evidence>
<keyword evidence="13" id="KW-1185">Reference proteome</keyword>
<dbReference type="InterPro" id="IPR035979">
    <property type="entry name" value="RBD_domain_sf"/>
</dbReference>
<feature type="domain" description="C3H1-type" evidence="10">
    <location>
        <begin position="174"/>
        <end position="201"/>
    </location>
</feature>
<dbReference type="eggNOG" id="KOG0118">
    <property type="taxonomic scope" value="Eukaryota"/>
</dbReference>
<dbReference type="InterPro" id="IPR041367">
    <property type="entry name" value="Znf-CCCH_4"/>
</dbReference>
<evidence type="ECO:0000259" key="10">
    <source>
        <dbReference type="PROSITE" id="PS50103"/>
    </source>
</evidence>
<dbReference type="KEGG" id="mis:MICPUN_101327"/>
<feature type="compositionally biased region" description="Pro residues" evidence="8">
    <location>
        <begin position="145"/>
        <end position="158"/>
    </location>
</feature>
<feature type="compositionally biased region" description="Gly residues" evidence="8">
    <location>
        <begin position="434"/>
        <end position="454"/>
    </location>
</feature>
<evidence type="ECO:0000313" key="12">
    <source>
        <dbReference type="EMBL" id="ACO65086.1"/>
    </source>
</evidence>
<dbReference type="GeneID" id="8245118"/>
<dbReference type="SMART" id="SM00356">
    <property type="entry name" value="ZnF_C3H1"/>
    <property type="match status" value="1"/>
</dbReference>
<dbReference type="InterPro" id="IPR052462">
    <property type="entry name" value="SLIRP/GR-RBP-like"/>
</dbReference>
<dbReference type="InterPro" id="IPR001876">
    <property type="entry name" value="Znf_RanBP2"/>
</dbReference>
<dbReference type="OMA" id="CNNARIY"/>
<feature type="region of interest" description="Disordered" evidence="8">
    <location>
        <begin position="434"/>
        <end position="461"/>
    </location>
</feature>
<dbReference type="SUPFAM" id="SSF90209">
    <property type="entry name" value="Ran binding protein zinc finger-like"/>
    <property type="match status" value="1"/>
</dbReference>
<evidence type="ECO:0000256" key="6">
    <source>
        <dbReference type="PROSITE-ProRule" id="PRU00322"/>
    </source>
</evidence>
<feature type="region of interest" description="Disordered" evidence="8">
    <location>
        <begin position="199"/>
        <end position="219"/>
    </location>
</feature>
<evidence type="ECO:0000256" key="2">
    <source>
        <dbReference type="ARBA" id="ARBA00022771"/>
    </source>
</evidence>
<dbReference type="Pfam" id="PF18044">
    <property type="entry name" value="zf-CCCH_4"/>
    <property type="match status" value="1"/>
</dbReference>
<accession>C1E9S3</accession>
<feature type="region of interest" description="Disordered" evidence="8">
    <location>
        <begin position="363"/>
        <end position="382"/>
    </location>
</feature>
<evidence type="ECO:0008006" key="14">
    <source>
        <dbReference type="Google" id="ProtNLM"/>
    </source>
</evidence>
<dbReference type="InterPro" id="IPR000504">
    <property type="entry name" value="RRM_dom"/>
</dbReference>
<dbReference type="STRING" id="296587.C1E9S3"/>
<dbReference type="PROSITE" id="PS01358">
    <property type="entry name" value="ZF_RANBP2_1"/>
    <property type="match status" value="1"/>
</dbReference>
<dbReference type="SUPFAM" id="SSF54928">
    <property type="entry name" value="RNA-binding domain, RBD"/>
    <property type="match status" value="2"/>
</dbReference>
<evidence type="ECO:0000256" key="3">
    <source>
        <dbReference type="ARBA" id="ARBA00022833"/>
    </source>
</evidence>
<reference evidence="12 13" key="1">
    <citation type="journal article" date="2009" name="Science">
        <title>Green evolution and dynamic adaptations revealed by genomes of the marine picoeukaryotes Micromonas.</title>
        <authorList>
            <person name="Worden A.Z."/>
            <person name="Lee J.H."/>
            <person name="Mock T."/>
            <person name="Rouze P."/>
            <person name="Simmons M.P."/>
            <person name="Aerts A.L."/>
            <person name="Allen A.E."/>
            <person name="Cuvelier M.L."/>
            <person name="Derelle E."/>
            <person name="Everett M.V."/>
            <person name="Foulon E."/>
            <person name="Grimwood J."/>
            <person name="Gundlach H."/>
            <person name="Henrissat B."/>
            <person name="Napoli C."/>
            <person name="McDonald S.M."/>
            <person name="Parker M.S."/>
            <person name="Rombauts S."/>
            <person name="Salamov A."/>
            <person name="Von Dassow P."/>
            <person name="Badger J.H."/>
            <person name="Coutinho P.M."/>
            <person name="Demir E."/>
            <person name="Dubchak I."/>
            <person name="Gentemann C."/>
            <person name="Eikrem W."/>
            <person name="Gready J.E."/>
            <person name="John U."/>
            <person name="Lanier W."/>
            <person name="Lindquist E.A."/>
            <person name="Lucas S."/>
            <person name="Mayer K.F."/>
            <person name="Moreau H."/>
            <person name="Not F."/>
            <person name="Otillar R."/>
            <person name="Panaud O."/>
            <person name="Pangilinan J."/>
            <person name="Paulsen I."/>
            <person name="Piegu B."/>
            <person name="Poliakov A."/>
            <person name="Robbens S."/>
            <person name="Schmutz J."/>
            <person name="Toulza E."/>
            <person name="Wyss T."/>
            <person name="Zelensky A."/>
            <person name="Zhou K."/>
            <person name="Armbrust E.V."/>
            <person name="Bhattacharya D."/>
            <person name="Goodenough U.W."/>
            <person name="Van de Peer Y."/>
            <person name="Grigoriev I.V."/>
        </authorList>
    </citation>
    <scope>NUCLEOTIDE SEQUENCE [LARGE SCALE GENOMIC DNA]</scope>
    <source>
        <strain evidence="13">RCC299 / NOUM17</strain>
    </source>
</reference>
<feature type="domain" description="RanBP2-type" evidence="11">
    <location>
        <begin position="220"/>
        <end position="250"/>
    </location>
</feature>
<dbReference type="InterPro" id="IPR036443">
    <property type="entry name" value="Znf_RanBP2_sf"/>
</dbReference>
<organism evidence="12 13">
    <name type="scientific">Micromonas commoda (strain RCC299 / NOUM17 / CCMP2709)</name>
    <name type="common">Picoplanktonic green alga</name>
    <dbReference type="NCBI Taxonomy" id="296587"/>
    <lineage>
        <taxon>Eukaryota</taxon>
        <taxon>Viridiplantae</taxon>
        <taxon>Chlorophyta</taxon>
        <taxon>Mamiellophyceae</taxon>
        <taxon>Mamiellales</taxon>
        <taxon>Mamiellaceae</taxon>
        <taxon>Micromonas</taxon>
    </lineage>
</organism>
<keyword evidence="1 7" id="KW-0479">Metal-binding</keyword>
<dbReference type="RefSeq" id="XP_002503828.1">
    <property type="nucleotide sequence ID" value="XM_002503782.1"/>
</dbReference>
<dbReference type="PROSITE" id="PS50103">
    <property type="entry name" value="ZF_C3H1"/>
    <property type="match status" value="1"/>
</dbReference>
<dbReference type="InParanoid" id="C1E9S3"/>
<evidence type="ECO:0000256" key="1">
    <source>
        <dbReference type="ARBA" id="ARBA00022723"/>
    </source>
</evidence>
<sequence>MSGNRIMVGNLPYEADERAISDALGHLGHITDCKVITDRETGRSRGFGFVTFADASAAAAAVQTMHGADIMGRACRIDFSEDRRGGGGGGGGRGPPGPPGGYAPSGGGGGYDRDRSGGYDRDRGGGYDRGGRDSRGGGGYDGGGRPPPPTDQPPPPPDSSAYGGYAGPVVEAGAGARGVCNDFLRGACKWGDRCRYSHVGGASQAAPPPSDRRDDGPKVELGGDWNCDGCGNSNFSWRKTCKKCNAPKSQALKDAEKAATGGWLTAGLSDTSNRIFVKGFDPEKVNEDDLKELFGGIGIIARVRQRHGFPDQWPHAVKIYKDEAGKPKDEAVIKYDDPMAAQSAPGFYDGFELKGSKLSVSIATSKERPEDEGGGGGGGGGYGGRGGGYGGGRGGGRGGGGYGGRGGGGRGGGYRGGGGGGGYGGGGGGYGGGGGGGYGGGGDRGGYRGGGGGGYDRHRPY</sequence>
<dbReference type="SMART" id="SM00547">
    <property type="entry name" value="ZnF_RBZ"/>
    <property type="match status" value="1"/>
</dbReference>
<dbReference type="EMBL" id="CP001328">
    <property type="protein sequence ID" value="ACO65086.1"/>
    <property type="molecule type" value="Genomic_DNA"/>
</dbReference>
<name>C1E9S3_MICCC</name>
<feature type="domain" description="RRM" evidence="9">
    <location>
        <begin position="273"/>
        <end position="365"/>
    </location>
</feature>
<dbReference type="PROSITE" id="PS50102">
    <property type="entry name" value="RRM"/>
    <property type="match status" value="2"/>
</dbReference>
<keyword evidence="2 6" id="KW-0863">Zinc-finger</keyword>
<feature type="zinc finger region" description="C3H1-type" evidence="7">
    <location>
        <begin position="174"/>
        <end position="201"/>
    </location>
</feature>
<feature type="region of interest" description="Disordered" evidence="8">
    <location>
        <begin position="81"/>
        <end position="166"/>
    </location>
</feature>
<dbReference type="SMART" id="SM00360">
    <property type="entry name" value="RRM"/>
    <property type="match status" value="2"/>
</dbReference>
<feature type="domain" description="RRM" evidence="9">
    <location>
        <begin position="4"/>
        <end position="82"/>
    </location>
</feature>
<protein>
    <recommendedName>
        <fullName evidence="14">RNA binding protein</fullName>
    </recommendedName>
</protein>
<dbReference type="eggNOG" id="KOG1995">
    <property type="taxonomic scope" value="Eukaryota"/>
</dbReference>
<gene>
    <name evidence="12" type="ORF">MICPUN_101327</name>
</gene>
<feature type="compositionally biased region" description="Basic and acidic residues" evidence="8">
    <location>
        <begin position="111"/>
        <end position="135"/>
    </location>
</feature>
<evidence type="ECO:0000256" key="4">
    <source>
        <dbReference type="ARBA" id="ARBA00022884"/>
    </source>
</evidence>
<proteinExistence type="predicted"/>
<evidence type="ECO:0000256" key="5">
    <source>
        <dbReference type="PROSITE-ProRule" id="PRU00176"/>
    </source>
</evidence>
<evidence type="ECO:0000313" key="13">
    <source>
        <dbReference type="Proteomes" id="UP000002009"/>
    </source>
</evidence>
<evidence type="ECO:0000259" key="11">
    <source>
        <dbReference type="PROSITE" id="PS50199"/>
    </source>
</evidence>
<dbReference type="InterPro" id="IPR000571">
    <property type="entry name" value="Znf_CCCH"/>
</dbReference>
<dbReference type="Pfam" id="PF00076">
    <property type="entry name" value="RRM_1"/>
    <property type="match status" value="1"/>
</dbReference>